<dbReference type="Pfam" id="PF11339">
    <property type="entry name" value="DUF3141"/>
    <property type="match status" value="1"/>
</dbReference>
<dbReference type="InterPro" id="IPR051321">
    <property type="entry name" value="PHA/PHB_synthase"/>
</dbReference>
<comment type="caution">
    <text evidence="2">The sequence shown here is derived from an EMBL/GenBank/DDBJ whole genome shotgun (WGS) entry which is preliminary data.</text>
</comment>
<organism evidence="2 3">
    <name type="scientific">Rhodovulum sulfidophilum</name>
    <name type="common">Rhodobacter sulfidophilus</name>
    <dbReference type="NCBI Taxonomy" id="35806"/>
    <lineage>
        <taxon>Bacteria</taxon>
        <taxon>Pseudomonadati</taxon>
        <taxon>Pseudomonadota</taxon>
        <taxon>Alphaproteobacteria</taxon>
        <taxon>Rhodobacterales</taxon>
        <taxon>Paracoccaceae</taxon>
        <taxon>Rhodovulum</taxon>
    </lineage>
</organism>
<dbReference type="Gene3D" id="3.40.50.1820">
    <property type="entry name" value="alpha/beta hydrolase"/>
    <property type="match status" value="1"/>
</dbReference>
<feature type="region of interest" description="Disordered" evidence="1">
    <location>
        <begin position="719"/>
        <end position="745"/>
    </location>
</feature>
<accession>A0A2W5PP55</accession>
<dbReference type="AlphaFoldDB" id="A0A2W5PP55"/>
<name>A0A2W5PP55_RHOSU</name>
<proteinExistence type="predicted"/>
<evidence type="ECO:0008006" key="4">
    <source>
        <dbReference type="Google" id="ProtNLM"/>
    </source>
</evidence>
<evidence type="ECO:0000313" key="3">
    <source>
        <dbReference type="Proteomes" id="UP000249185"/>
    </source>
</evidence>
<dbReference type="InterPro" id="IPR029058">
    <property type="entry name" value="AB_hydrolase_fold"/>
</dbReference>
<dbReference type="PANTHER" id="PTHR36837">
    <property type="entry name" value="POLY(3-HYDROXYALKANOATE) POLYMERASE SUBUNIT PHAC"/>
    <property type="match status" value="1"/>
</dbReference>
<sequence>MANPVYQSGFPTATAAVEYATDNWQRWVLFLDVMRRRATQREELRAEATPSVLVYETELLVDGRRLDPAANYLLSRIVPPEGVETDPRKQPFVIVDPRAGQGPGIGGFKADSEIGVALRAGHPVYFIGFLPEPVPGQTILDITKVQAVFLEAVIARHPEADGKPVVVGNCQAGWAVMLLAGLHPERFGAIILAGTPLSYWAGVRGKYPMRYSGGLLGGSWLTALTGDMGGGLFDGAWLVQNFENQNPANTLWSKQYHVWSQIDSEPERYLGFERWWGDHITLNAGEMQWIVDELFIGNHLSAGEIRTPENMTIDLRNVAAPIVVFCSRGDNITPPQQALDWILDLYDDVEEIIGYGQTIVYTIHESIGHLGIFVSGGVARKEHDEFASNIELIQALPPGLYEAILIPKGEAADSPDLVNGDWVMRCEPRTLDDIRALGGNDLADERRFETVARLSEVNLALYRAYAQPWIRAAVTPPVAEALRRMHPLRLSYEVFGPRNPFMAWVPEAAGQVREARRPTGSGNPFTAAQEAFSRQIVDVLDTWQHGVEKASEDFFLAVYGGPALQAALGVEAESDRWPRKAPARLLHRELMEAHIARLRDGMAAGGIREAMVRALVYVGIARGRVDERGFEAIRRIRAANPHHGMPLAEFKAMVRAQFCMLRLDEKAALAALPALLPESGEERERAFAVLREVVSASGALEGAAAARLAEMARIFGVEAGTPEPKPGRSAPRLVVGGKPGGADPA</sequence>
<dbReference type="SUPFAM" id="SSF53474">
    <property type="entry name" value="alpha/beta-Hydrolases"/>
    <property type="match status" value="1"/>
</dbReference>
<evidence type="ECO:0000313" key="2">
    <source>
        <dbReference type="EMBL" id="PZQ46497.1"/>
    </source>
</evidence>
<evidence type="ECO:0000256" key="1">
    <source>
        <dbReference type="SAM" id="MobiDB-lite"/>
    </source>
</evidence>
<reference evidence="2 3" key="1">
    <citation type="submission" date="2017-08" db="EMBL/GenBank/DDBJ databases">
        <title>Infants hospitalized years apart are colonized by the same room-sourced microbial strains.</title>
        <authorList>
            <person name="Brooks B."/>
            <person name="Olm M.R."/>
            <person name="Firek B.A."/>
            <person name="Baker R."/>
            <person name="Thomas B.C."/>
            <person name="Morowitz M.J."/>
            <person name="Banfield J.F."/>
        </authorList>
    </citation>
    <scope>NUCLEOTIDE SEQUENCE [LARGE SCALE GENOMIC DNA]</scope>
    <source>
        <strain evidence="2">S2_005_002_R2_34</strain>
    </source>
</reference>
<dbReference type="EMBL" id="QFPW01000024">
    <property type="protein sequence ID" value="PZQ46497.1"/>
    <property type="molecule type" value="Genomic_DNA"/>
</dbReference>
<dbReference type="PANTHER" id="PTHR36837:SF2">
    <property type="entry name" value="POLY(3-HYDROXYALKANOATE) POLYMERASE SUBUNIT PHAC"/>
    <property type="match status" value="1"/>
</dbReference>
<gene>
    <name evidence="2" type="ORF">DI556_19960</name>
</gene>
<dbReference type="Proteomes" id="UP000249185">
    <property type="component" value="Unassembled WGS sequence"/>
</dbReference>
<protein>
    <recommendedName>
        <fullName evidence="4">3-hydroxyalkanoate synthetase</fullName>
    </recommendedName>
</protein>
<dbReference type="InterPro" id="IPR024501">
    <property type="entry name" value="DUF3141"/>
</dbReference>